<organism evidence="1">
    <name type="scientific">Arundo donax</name>
    <name type="common">Giant reed</name>
    <name type="synonym">Donax arundinaceus</name>
    <dbReference type="NCBI Taxonomy" id="35708"/>
    <lineage>
        <taxon>Eukaryota</taxon>
        <taxon>Viridiplantae</taxon>
        <taxon>Streptophyta</taxon>
        <taxon>Embryophyta</taxon>
        <taxon>Tracheophyta</taxon>
        <taxon>Spermatophyta</taxon>
        <taxon>Magnoliopsida</taxon>
        <taxon>Liliopsida</taxon>
        <taxon>Poales</taxon>
        <taxon>Poaceae</taxon>
        <taxon>PACMAD clade</taxon>
        <taxon>Arundinoideae</taxon>
        <taxon>Arundineae</taxon>
        <taxon>Arundo</taxon>
    </lineage>
</organism>
<protein>
    <submittedName>
        <fullName evidence="1">Nucleic acid binding protein</fullName>
    </submittedName>
</protein>
<reference evidence="1" key="2">
    <citation type="journal article" date="2015" name="Data Brief">
        <title>Shoot transcriptome of the giant reed, Arundo donax.</title>
        <authorList>
            <person name="Barrero R.A."/>
            <person name="Guerrero F.D."/>
            <person name="Moolhuijzen P."/>
            <person name="Goolsby J.A."/>
            <person name="Tidwell J."/>
            <person name="Bellgard S.E."/>
            <person name="Bellgard M.I."/>
        </authorList>
    </citation>
    <scope>NUCLEOTIDE SEQUENCE</scope>
    <source>
        <tissue evidence="1">Shoot tissue taken approximately 20 cm above the soil surface</tissue>
    </source>
</reference>
<proteinExistence type="predicted"/>
<accession>A0A0A9CPI7</accession>
<dbReference type="EMBL" id="GBRH01219671">
    <property type="protein sequence ID" value="JAD78224.1"/>
    <property type="molecule type" value="Transcribed_RNA"/>
</dbReference>
<sequence>MASDKNIVLEEGQVEDMDLANNDVVVPKDQLLHASVQSETSVAAIQTIDGFDVKLGKGNGAENAQVHAPNNNSIEESRVLWNVELVEE</sequence>
<reference evidence="1" key="1">
    <citation type="submission" date="2014-09" db="EMBL/GenBank/DDBJ databases">
        <authorList>
            <person name="Magalhaes I.L.F."/>
            <person name="Oliveira U."/>
            <person name="Santos F.R."/>
            <person name="Vidigal T.H.D.A."/>
            <person name="Brescovit A.D."/>
            <person name="Santos A.J."/>
        </authorList>
    </citation>
    <scope>NUCLEOTIDE SEQUENCE</scope>
    <source>
        <tissue evidence="1">Shoot tissue taken approximately 20 cm above the soil surface</tissue>
    </source>
</reference>
<evidence type="ECO:0000313" key="1">
    <source>
        <dbReference type="EMBL" id="JAD78224.1"/>
    </source>
</evidence>
<dbReference type="AlphaFoldDB" id="A0A0A9CPI7"/>
<name>A0A0A9CPI7_ARUDO</name>